<dbReference type="InterPro" id="IPR001753">
    <property type="entry name" value="Enoyl-CoA_hydra/iso"/>
</dbReference>
<dbReference type="EC" id="4.2.1.17" evidence="3"/>
<organism evidence="3 4">
    <name type="scientific">Metabacillus litoralis</name>
    <dbReference type="NCBI Taxonomy" id="152268"/>
    <lineage>
        <taxon>Bacteria</taxon>
        <taxon>Bacillati</taxon>
        <taxon>Bacillota</taxon>
        <taxon>Bacilli</taxon>
        <taxon>Bacillales</taxon>
        <taxon>Bacillaceae</taxon>
        <taxon>Metabacillus</taxon>
    </lineage>
</organism>
<gene>
    <name evidence="3" type="ORF">FS935_15275</name>
</gene>
<dbReference type="InterPro" id="IPR014748">
    <property type="entry name" value="Enoyl-CoA_hydra_C"/>
</dbReference>
<evidence type="ECO:0000256" key="2">
    <source>
        <dbReference type="SAM" id="Phobius"/>
    </source>
</evidence>
<evidence type="ECO:0000313" key="4">
    <source>
        <dbReference type="Proteomes" id="UP000321363"/>
    </source>
</evidence>
<dbReference type="Pfam" id="PF00378">
    <property type="entry name" value="ECH_1"/>
    <property type="match status" value="1"/>
</dbReference>
<proteinExistence type="inferred from homology"/>
<dbReference type="OrthoDB" id="9775794at2"/>
<keyword evidence="4" id="KW-1185">Reference proteome</keyword>
<dbReference type="PANTHER" id="PTHR43459">
    <property type="entry name" value="ENOYL-COA HYDRATASE"/>
    <property type="match status" value="1"/>
</dbReference>
<dbReference type="CDD" id="cd06558">
    <property type="entry name" value="crotonase-like"/>
    <property type="match status" value="1"/>
</dbReference>
<dbReference type="EMBL" id="VOQF01000008">
    <property type="protein sequence ID" value="TXC89726.1"/>
    <property type="molecule type" value="Genomic_DNA"/>
</dbReference>
<comment type="caution">
    <text evidence="3">The sequence shown here is derived from an EMBL/GenBank/DDBJ whole genome shotgun (WGS) entry which is preliminary data.</text>
</comment>
<dbReference type="InterPro" id="IPR029045">
    <property type="entry name" value="ClpP/crotonase-like_dom_sf"/>
</dbReference>
<keyword evidence="2" id="KW-1133">Transmembrane helix</keyword>
<comment type="similarity">
    <text evidence="1">Belongs to the enoyl-CoA hydratase/isomerase family.</text>
</comment>
<dbReference type="AlphaFoldDB" id="A0A5C6VW14"/>
<keyword evidence="2" id="KW-0472">Membrane</keyword>
<dbReference type="RefSeq" id="WP_146949524.1">
    <property type="nucleotide sequence ID" value="NZ_VOQF01000008.1"/>
</dbReference>
<reference evidence="3 4" key="1">
    <citation type="journal article" date="2005" name="Int. J. Syst. Evol. Microbiol.">
        <title>Bacillus litoralis sp. nov., isolated from a tidal flat of the Yellow Sea in Korea.</title>
        <authorList>
            <person name="Yoon J.H."/>
            <person name="Oh T.K."/>
        </authorList>
    </citation>
    <scope>NUCLEOTIDE SEQUENCE [LARGE SCALE GENOMIC DNA]</scope>
    <source>
        <strain evidence="3 4">SW-211</strain>
    </source>
</reference>
<feature type="transmembrane region" description="Helical" evidence="2">
    <location>
        <begin position="94"/>
        <end position="119"/>
    </location>
</feature>
<dbReference type="PANTHER" id="PTHR43459:SF1">
    <property type="entry name" value="EG:BACN32G11.4 PROTEIN"/>
    <property type="match status" value="1"/>
</dbReference>
<dbReference type="Proteomes" id="UP000321363">
    <property type="component" value="Unassembled WGS sequence"/>
</dbReference>
<keyword evidence="2" id="KW-0812">Transmembrane</keyword>
<sequence length="260" mass="28653">MKMKYQTVELVQVGKTATLYLNRVQSMNAMDVKMLEELSNCLKEIADSDILLLFITGRGRAFSAGGDVKTMLSSNDESQFQPVMETIKEMIITLYTLPAVTVSFINGAAAGLGLSFALASDIVLAEKQAKVAMNFINIGLVPDGGGHFFLKKRLGEHAAKQVIWEGKTLSAEDALKTGMIDSVYEGDTEEQMLLWKTKMEARPLQAMIATKTIFSCQEKALLIDTLNAETENQLNMRRTSDHIEGVAAFLEKRVAQFTGQ</sequence>
<evidence type="ECO:0000256" key="1">
    <source>
        <dbReference type="ARBA" id="ARBA00005254"/>
    </source>
</evidence>
<dbReference type="SUPFAM" id="SSF52096">
    <property type="entry name" value="ClpP/crotonase"/>
    <property type="match status" value="1"/>
</dbReference>
<keyword evidence="3" id="KW-0456">Lyase</keyword>
<name>A0A5C6VW14_9BACI</name>
<evidence type="ECO:0000313" key="3">
    <source>
        <dbReference type="EMBL" id="TXC89726.1"/>
    </source>
</evidence>
<dbReference type="GO" id="GO:0004300">
    <property type="term" value="F:enoyl-CoA hydratase activity"/>
    <property type="evidence" value="ECO:0007669"/>
    <property type="project" value="UniProtKB-EC"/>
</dbReference>
<dbReference type="Gene3D" id="1.10.12.10">
    <property type="entry name" value="Lyase 2-enoyl-coa Hydratase, Chain A, domain 2"/>
    <property type="match status" value="1"/>
</dbReference>
<accession>A0A5C6VW14</accession>
<dbReference type="Gene3D" id="3.90.226.10">
    <property type="entry name" value="2-enoyl-CoA Hydratase, Chain A, domain 1"/>
    <property type="match status" value="1"/>
</dbReference>
<dbReference type="NCBIfam" id="NF005804">
    <property type="entry name" value="PRK07659.1"/>
    <property type="match status" value="1"/>
</dbReference>
<protein>
    <submittedName>
        <fullName evidence="3">Enoyl-CoA hydratase</fullName>
        <ecNumber evidence="3">4.2.1.17</ecNumber>
    </submittedName>
</protein>